<dbReference type="GO" id="GO:0005524">
    <property type="term" value="F:ATP binding"/>
    <property type="evidence" value="ECO:0007669"/>
    <property type="project" value="UniProtKB-KW"/>
</dbReference>
<evidence type="ECO:0000256" key="10">
    <source>
        <dbReference type="PROSITE-ProRule" id="PRU01331"/>
    </source>
</evidence>
<evidence type="ECO:0000256" key="8">
    <source>
        <dbReference type="ARBA" id="ARBA00022840"/>
    </source>
</evidence>
<evidence type="ECO:0000256" key="1">
    <source>
        <dbReference type="ARBA" id="ARBA00004496"/>
    </source>
</evidence>
<dbReference type="GO" id="GO:0005737">
    <property type="term" value="C:cytoplasm"/>
    <property type="evidence" value="ECO:0007669"/>
    <property type="project" value="UniProtKB-SubCell"/>
</dbReference>
<protein>
    <recommendedName>
        <fullName evidence="4">Glutamine synthetase</fullName>
        <ecNumber evidence="3">6.3.1.2</ecNumber>
    </recommendedName>
    <alternativeName>
        <fullName evidence="9">Glutamate--ammonia ligase</fullName>
    </alternativeName>
</protein>
<dbReference type="GO" id="GO:0004356">
    <property type="term" value="F:glutamine synthetase activity"/>
    <property type="evidence" value="ECO:0007669"/>
    <property type="project" value="UniProtKB-EC"/>
</dbReference>
<organism evidence="13 14">
    <name type="scientific">Triplophysa tibetana</name>
    <dbReference type="NCBI Taxonomy" id="1572043"/>
    <lineage>
        <taxon>Eukaryota</taxon>
        <taxon>Metazoa</taxon>
        <taxon>Chordata</taxon>
        <taxon>Craniata</taxon>
        <taxon>Vertebrata</taxon>
        <taxon>Euteleostomi</taxon>
        <taxon>Actinopterygii</taxon>
        <taxon>Neopterygii</taxon>
        <taxon>Teleostei</taxon>
        <taxon>Ostariophysi</taxon>
        <taxon>Cypriniformes</taxon>
        <taxon>Nemacheilidae</taxon>
        <taxon>Triplophysa</taxon>
    </lineage>
</organism>
<dbReference type="EC" id="6.3.1.2" evidence="3"/>
<evidence type="ECO:0000256" key="2">
    <source>
        <dbReference type="ARBA" id="ARBA00009897"/>
    </source>
</evidence>
<comment type="similarity">
    <text evidence="2 10 11">Belongs to the glutamine synthetase family.</text>
</comment>
<dbReference type="FunFam" id="3.30.590.10:FF:000011">
    <property type="entry name" value="Glutamine synthetase"/>
    <property type="match status" value="1"/>
</dbReference>
<dbReference type="Proteomes" id="UP000324632">
    <property type="component" value="Chromosome 6"/>
</dbReference>
<keyword evidence="7" id="KW-0547">Nucleotide-binding</keyword>
<evidence type="ECO:0000256" key="7">
    <source>
        <dbReference type="ARBA" id="ARBA00022741"/>
    </source>
</evidence>
<dbReference type="PANTHER" id="PTHR20852:SF43">
    <property type="entry name" value="GLUTAMINE SYNTHETASE"/>
    <property type="match status" value="1"/>
</dbReference>
<evidence type="ECO:0000256" key="4">
    <source>
        <dbReference type="ARBA" id="ARBA00021364"/>
    </source>
</evidence>
<gene>
    <name evidence="13" type="ORF">E1301_Tti011675</name>
</gene>
<reference evidence="13 14" key="1">
    <citation type="journal article" date="2019" name="Mol. Ecol. Resour.">
        <title>Chromosome-level genome assembly of Triplophysa tibetana, a fish adapted to the harsh high-altitude environment of the Tibetan Plateau.</title>
        <authorList>
            <person name="Yang X."/>
            <person name="Liu H."/>
            <person name="Ma Z."/>
            <person name="Zou Y."/>
            <person name="Zou M."/>
            <person name="Mao Y."/>
            <person name="Li X."/>
            <person name="Wang H."/>
            <person name="Chen T."/>
            <person name="Wang W."/>
            <person name="Yang R."/>
        </authorList>
    </citation>
    <scope>NUCLEOTIDE SEQUENCE [LARGE SCALE GENOMIC DNA]</scope>
    <source>
        <strain evidence="13">TTIB1903HZAU</strain>
        <tissue evidence="13">Muscle</tissue>
    </source>
</reference>
<dbReference type="EMBL" id="SOYY01000006">
    <property type="protein sequence ID" value="KAA0719898.1"/>
    <property type="molecule type" value="Genomic_DNA"/>
</dbReference>
<evidence type="ECO:0000256" key="11">
    <source>
        <dbReference type="RuleBase" id="RU000384"/>
    </source>
</evidence>
<dbReference type="SMART" id="SM01230">
    <property type="entry name" value="Gln-synt_C"/>
    <property type="match status" value="1"/>
</dbReference>
<evidence type="ECO:0000313" key="13">
    <source>
        <dbReference type="EMBL" id="KAA0719898.1"/>
    </source>
</evidence>
<evidence type="ECO:0000256" key="3">
    <source>
        <dbReference type="ARBA" id="ARBA00012937"/>
    </source>
</evidence>
<dbReference type="Gene3D" id="3.30.590.10">
    <property type="entry name" value="Glutamine synthetase/guanido kinase, catalytic domain"/>
    <property type="match status" value="2"/>
</dbReference>
<evidence type="ECO:0000259" key="12">
    <source>
        <dbReference type="PROSITE" id="PS51987"/>
    </source>
</evidence>
<keyword evidence="5" id="KW-0963">Cytoplasm</keyword>
<proteinExistence type="inferred from homology"/>
<dbReference type="InterPro" id="IPR036651">
    <property type="entry name" value="Gln_synt_N_sf"/>
</dbReference>
<name>A0A5A9PDD4_9TELE</name>
<keyword evidence="8" id="KW-0067">ATP-binding</keyword>
<evidence type="ECO:0000256" key="5">
    <source>
        <dbReference type="ARBA" id="ARBA00022490"/>
    </source>
</evidence>
<dbReference type="PANTHER" id="PTHR20852">
    <property type="entry name" value="GLUTAMINE SYNTHETASE"/>
    <property type="match status" value="1"/>
</dbReference>
<feature type="domain" description="GS catalytic" evidence="12">
    <location>
        <begin position="68"/>
        <end position="317"/>
    </location>
</feature>
<evidence type="ECO:0000256" key="6">
    <source>
        <dbReference type="ARBA" id="ARBA00022598"/>
    </source>
</evidence>
<evidence type="ECO:0000256" key="9">
    <source>
        <dbReference type="ARBA" id="ARBA00030668"/>
    </source>
</evidence>
<accession>A0A5A9PDD4</accession>
<dbReference type="PROSITE" id="PS51987">
    <property type="entry name" value="GS_CATALYTIC"/>
    <property type="match status" value="1"/>
</dbReference>
<dbReference type="SUPFAM" id="SSF55931">
    <property type="entry name" value="Glutamine synthetase/guanido kinase"/>
    <property type="match status" value="1"/>
</dbReference>
<dbReference type="InterPro" id="IPR014746">
    <property type="entry name" value="Gln_synth/guanido_kin_cat_dom"/>
</dbReference>
<dbReference type="InterPro" id="IPR050292">
    <property type="entry name" value="Glutamine_Synthetase"/>
</dbReference>
<keyword evidence="6" id="KW-0436">Ligase</keyword>
<sequence>MSYISVSSTVNKFLRWRYLSLPQGDICQITYVWIRDKSNEVCSKTRTVDSEPKGIADIPEWEFAYRTERSVAEMLLVPVCMFRDPFSLDPNKLVLCEVLEHTREPEGSYYCGVGADRAFGRDIVECHFKACLYAGIKISGTNAETMPSQWEFQVGPCEGIEMGDQLWMSRFLLHRVCEDFGVLATLDPKQMEGDWNGAGCHINVSTVHTRGEGGIEHIEQAIEKLRKCHAEHIRVYDPHGGEDNRRRLTGLQATSSIHDFSAGVADRGASVRIPRLVAQDKCGYFEDRRPAANCDPYVVICAISRTCMLENNVNGLK</sequence>
<dbReference type="InterPro" id="IPR008146">
    <property type="entry name" value="Gln_synth_cat_dom"/>
</dbReference>
<dbReference type="SUPFAM" id="SSF54368">
    <property type="entry name" value="Glutamine synthetase, N-terminal domain"/>
    <property type="match status" value="1"/>
</dbReference>
<dbReference type="GO" id="GO:0006542">
    <property type="term" value="P:glutamine biosynthetic process"/>
    <property type="evidence" value="ECO:0007669"/>
    <property type="project" value="InterPro"/>
</dbReference>
<comment type="subcellular location">
    <subcellularLocation>
        <location evidence="1">Cytoplasm</location>
    </subcellularLocation>
</comment>
<dbReference type="Pfam" id="PF00120">
    <property type="entry name" value="Gln-synt_C"/>
    <property type="match status" value="1"/>
</dbReference>
<dbReference type="AlphaFoldDB" id="A0A5A9PDD4"/>
<comment type="caution">
    <text evidence="13">The sequence shown here is derived from an EMBL/GenBank/DDBJ whole genome shotgun (WGS) entry which is preliminary data.</text>
</comment>
<evidence type="ECO:0000313" key="14">
    <source>
        <dbReference type="Proteomes" id="UP000324632"/>
    </source>
</evidence>
<keyword evidence="14" id="KW-1185">Reference proteome</keyword>